<proteinExistence type="predicted"/>
<dbReference type="PROSITE" id="PS51272">
    <property type="entry name" value="SLH"/>
    <property type="match status" value="3"/>
</dbReference>
<sequence>MKNVLMKKTAALIVSLMIVSALLPIAAFANGFGSVTSLNGKVTGTVYVEDSTYQLLDDQQTIAIQVYSNAGAYLGAVDAAYGYSSAAGTVYYDFTIERSQFAANENIVLQYYYPVSSTVVANVYSDSIYRSLSNSGGGGIFFPPTNSGDSINAWSDGRVDATALATALADGEATVNITGNVALLPASALTADGTVTIVNADGATYKLPLSVLDLSALADALGIDIDDLVIRVEINVLEGETAAAVEAAATAIGGTQVAGAYDYKVVAVGDDEEIEINNFGSTYVERSLPLNKVATSDQVTGVLYNPATGEFSFVPATFATNDGITTATLKRNGNSVYTVLELDPKVFTDLVSHWAQEDVETLASKLVVEGVNDTLFQPGRNITRAEFAAMIVRSLSLDTTATTAEFSDVPAGQWFAGAVAAAADAGIVQGYPDGTFNPQANITRKELAAMVVRALAYAGEEVTLTDAQVSSALAPYTDVAALGWAEEEVAAAIQSGIVLGQSATRVAGEANATRAEAATMVTRFLTGVNFIN</sequence>
<organism evidence="3 4">
    <name type="scientific">Paenibacillus sabuli</name>
    <dbReference type="NCBI Taxonomy" id="2772509"/>
    <lineage>
        <taxon>Bacteria</taxon>
        <taxon>Bacillati</taxon>
        <taxon>Bacillota</taxon>
        <taxon>Bacilli</taxon>
        <taxon>Bacillales</taxon>
        <taxon>Paenibacillaceae</taxon>
        <taxon>Paenibacillus</taxon>
    </lineage>
</organism>
<dbReference type="Pfam" id="PF00395">
    <property type="entry name" value="SLH"/>
    <property type="match status" value="3"/>
</dbReference>
<dbReference type="AlphaFoldDB" id="A0A927BTC9"/>
<dbReference type="RefSeq" id="WP_190917966.1">
    <property type="nucleotide sequence ID" value="NZ_JACXIZ010000019.1"/>
</dbReference>
<evidence type="ECO:0000313" key="3">
    <source>
        <dbReference type="EMBL" id="MBD2845932.1"/>
    </source>
</evidence>
<dbReference type="PANTHER" id="PTHR43308:SF5">
    <property type="entry name" value="S-LAYER PROTEIN _ PEPTIDOGLYCAN ENDO-BETA-N-ACETYLGLUCOSAMINIDASE"/>
    <property type="match status" value="1"/>
</dbReference>
<evidence type="ECO:0000313" key="4">
    <source>
        <dbReference type="Proteomes" id="UP000621560"/>
    </source>
</evidence>
<keyword evidence="4" id="KW-1185">Reference proteome</keyword>
<name>A0A927BTC9_9BACL</name>
<dbReference type="EMBL" id="JACXIZ010000019">
    <property type="protein sequence ID" value="MBD2845932.1"/>
    <property type="molecule type" value="Genomic_DNA"/>
</dbReference>
<keyword evidence="1" id="KW-0732">Signal</keyword>
<feature type="domain" description="SLH" evidence="2">
    <location>
        <begin position="342"/>
        <end position="401"/>
    </location>
</feature>
<reference evidence="3" key="1">
    <citation type="submission" date="2020-09" db="EMBL/GenBank/DDBJ databases">
        <title>A novel bacterium of genus Paenibacillus, isolated from South China Sea.</title>
        <authorList>
            <person name="Huang H."/>
            <person name="Mo K."/>
            <person name="Hu Y."/>
        </authorList>
    </citation>
    <scope>NUCLEOTIDE SEQUENCE</scope>
    <source>
        <strain evidence="3">IB182496</strain>
    </source>
</reference>
<dbReference type="PANTHER" id="PTHR43308">
    <property type="entry name" value="OUTER MEMBRANE PROTEIN ALPHA-RELATED"/>
    <property type="match status" value="1"/>
</dbReference>
<feature type="domain" description="SLH" evidence="2">
    <location>
        <begin position="402"/>
        <end position="465"/>
    </location>
</feature>
<gene>
    <name evidence="3" type="ORF">IDH44_12075</name>
</gene>
<accession>A0A927BTC9</accession>
<dbReference type="Proteomes" id="UP000621560">
    <property type="component" value="Unassembled WGS sequence"/>
</dbReference>
<protein>
    <submittedName>
        <fullName evidence="3">S-layer homology domain-containing protein</fullName>
    </submittedName>
</protein>
<feature type="signal peptide" evidence="1">
    <location>
        <begin position="1"/>
        <end position="29"/>
    </location>
</feature>
<evidence type="ECO:0000256" key="1">
    <source>
        <dbReference type="SAM" id="SignalP"/>
    </source>
</evidence>
<dbReference type="InterPro" id="IPR051465">
    <property type="entry name" value="Cell_Envelope_Struct_Comp"/>
</dbReference>
<comment type="caution">
    <text evidence="3">The sequence shown here is derived from an EMBL/GenBank/DDBJ whole genome shotgun (WGS) entry which is preliminary data.</text>
</comment>
<feature type="chain" id="PRO_5036976414" evidence="1">
    <location>
        <begin position="30"/>
        <end position="532"/>
    </location>
</feature>
<evidence type="ECO:0000259" key="2">
    <source>
        <dbReference type="PROSITE" id="PS51272"/>
    </source>
</evidence>
<dbReference type="InterPro" id="IPR001119">
    <property type="entry name" value="SLH_dom"/>
</dbReference>
<feature type="domain" description="SLH" evidence="2">
    <location>
        <begin position="472"/>
        <end position="532"/>
    </location>
</feature>